<dbReference type="PANTHER" id="PTHR30383">
    <property type="entry name" value="THIOESTERASE 1/PROTEASE 1/LYSOPHOSPHOLIPASE L1"/>
    <property type="match status" value="1"/>
</dbReference>
<gene>
    <name evidence="2" type="ORF">ACH47X_03640</name>
</gene>
<proteinExistence type="predicted"/>
<dbReference type="PROSITE" id="PS01098">
    <property type="entry name" value="LIPASE_GDSL_SER"/>
    <property type="match status" value="1"/>
</dbReference>
<keyword evidence="2" id="KW-0378">Hydrolase</keyword>
<accession>A0ABW7XFD8</accession>
<dbReference type="Pfam" id="PF13472">
    <property type="entry name" value="Lipase_GDSL_2"/>
    <property type="match status" value="1"/>
</dbReference>
<dbReference type="EC" id="3.1.-.-" evidence="2"/>
<name>A0ABW7XFD8_9MICO</name>
<dbReference type="InterPro" id="IPR013830">
    <property type="entry name" value="SGNH_hydro"/>
</dbReference>
<dbReference type="EMBL" id="JBIRYI010000001">
    <property type="protein sequence ID" value="MFI2485974.1"/>
    <property type="molecule type" value="Genomic_DNA"/>
</dbReference>
<evidence type="ECO:0000313" key="2">
    <source>
        <dbReference type="EMBL" id="MFI2485974.1"/>
    </source>
</evidence>
<sequence length="225" mass="23538">MTSGITSDMTSGNGVGRLVFVGDSITDAGRDRADAASLGDGYVSLVAGDLPGAEVRNLGIGGDRAVDLEARWDRDVAPSAPDVLTLYVGVNDTWRRFDRDDPTTAAEFEAAYRRLLDRVPGTPRLVLIEPFLLPVRAEQHDWLDDLAGKRDVVTRLAAETGAALVPLHGLLIAAAEAAGPGGAESLAPDGVHPTPTGSRAIADAWLAAYWSGTQTIVDNGARLAG</sequence>
<dbReference type="SUPFAM" id="SSF52266">
    <property type="entry name" value="SGNH hydrolase"/>
    <property type="match status" value="1"/>
</dbReference>
<dbReference type="InterPro" id="IPR008265">
    <property type="entry name" value="Lipase_GDSL_AS"/>
</dbReference>
<feature type="domain" description="SGNH hydrolase-type esterase" evidence="1">
    <location>
        <begin position="20"/>
        <end position="200"/>
    </location>
</feature>
<keyword evidence="3" id="KW-1185">Reference proteome</keyword>
<dbReference type="InterPro" id="IPR036514">
    <property type="entry name" value="SGNH_hydro_sf"/>
</dbReference>
<dbReference type="PANTHER" id="PTHR30383:SF5">
    <property type="entry name" value="SGNH HYDROLASE-TYPE ESTERASE DOMAIN-CONTAINING PROTEIN"/>
    <property type="match status" value="1"/>
</dbReference>
<protein>
    <submittedName>
        <fullName evidence="2">SGNH/GDSL hydrolase family protein</fullName>
        <ecNumber evidence="2">3.1.-.-</ecNumber>
    </submittedName>
</protein>
<dbReference type="GO" id="GO:0016787">
    <property type="term" value="F:hydrolase activity"/>
    <property type="evidence" value="ECO:0007669"/>
    <property type="project" value="UniProtKB-KW"/>
</dbReference>
<dbReference type="Gene3D" id="3.40.50.1110">
    <property type="entry name" value="SGNH hydrolase"/>
    <property type="match status" value="1"/>
</dbReference>
<evidence type="ECO:0000313" key="3">
    <source>
        <dbReference type="Proteomes" id="UP001611580"/>
    </source>
</evidence>
<evidence type="ECO:0000259" key="1">
    <source>
        <dbReference type="Pfam" id="PF13472"/>
    </source>
</evidence>
<dbReference type="RefSeq" id="WP_397401455.1">
    <property type="nucleotide sequence ID" value="NZ_JBIRYI010000001.1"/>
</dbReference>
<reference evidence="2 3" key="1">
    <citation type="submission" date="2024-10" db="EMBL/GenBank/DDBJ databases">
        <title>The Natural Products Discovery Center: Release of the First 8490 Sequenced Strains for Exploring Actinobacteria Biosynthetic Diversity.</title>
        <authorList>
            <person name="Kalkreuter E."/>
            <person name="Kautsar S.A."/>
            <person name="Yang D."/>
            <person name="Bader C.D."/>
            <person name="Teijaro C.N."/>
            <person name="Fluegel L."/>
            <person name="Davis C.M."/>
            <person name="Simpson J.R."/>
            <person name="Lauterbach L."/>
            <person name="Steele A.D."/>
            <person name="Gui C."/>
            <person name="Meng S."/>
            <person name="Li G."/>
            <person name="Viehrig K."/>
            <person name="Ye F."/>
            <person name="Su P."/>
            <person name="Kiefer A.F."/>
            <person name="Nichols A."/>
            <person name="Cepeda A.J."/>
            <person name="Yan W."/>
            <person name="Fan B."/>
            <person name="Jiang Y."/>
            <person name="Adhikari A."/>
            <person name="Zheng C.-J."/>
            <person name="Schuster L."/>
            <person name="Cowan T.M."/>
            <person name="Smanski M.J."/>
            <person name="Chevrette M.G."/>
            <person name="De Carvalho L.P.S."/>
            <person name="Shen B."/>
        </authorList>
    </citation>
    <scope>NUCLEOTIDE SEQUENCE [LARGE SCALE GENOMIC DNA]</scope>
    <source>
        <strain evidence="2 3">NPDC019481</strain>
    </source>
</reference>
<comment type="caution">
    <text evidence="2">The sequence shown here is derived from an EMBL/GenBank/DDBJ whole genome shotgun (WGS) entry which is preliminary data.</text>
</comment>
<dbReference type="CDD" id="cd01834">
    <property type="entry name" value="SGNH_hydrolase_like_2"/>
    <property type="match status" value="1"/>
</dbReference>
<organism evidence="2 3">
    <name type="scientific">Promicromonospora kroppenstedtii</name>
    <dbReference type="NCBI Taxonomy" id="440482"/>
    <lineage>
        <taxon>Bacteria</taxon>
        <taxon>Bacillati</taxon>
        <taxon>Actinomycetota</taxon>
        <taxon>Actinomycetes</taxon>
        <taxon>Micrococcales</taxon>
        <taxon>Promicromonosporaceae</taxon>
        <taxon>Promicromonospora</taxon>
    </lineage>
</organism>
<dbReference type="InterPro" id="IPR051532">
    <property type="entry name" value="Ester_Hydrolysis_Enzymes"/>
</dbReference>
<dbReference type="Proteomes" id="UP001611580">
    <property type="component" value="Unassembled WGS sequence"/>
</dbReference>